<comment type="caution">
    <text evidence="1">The sequence shown here is derived from an EMBL/GenBank/DDBJ whole genome shotgun (WGS) entry which is preliminary data.</text>
</comment>
<gene>
    <name evidence="1" type="ORF">ANN_15370</name>
</gene>
<keyword evidence="2" id="KW-1185">Reference proteome</keyword>
<name>A0ABQ8SGH5_PERAM</name>
<evidence type="ECO:0000313" key="1">
    <source>
        <dbReference type="EMBL" id="KAJ4433113.1"/>
    </source>
</evidence>
<accession>A0ABQ8SGH5</accession>
<sequence>MRGNPMANSGLISPYTIPLTLNNLVVGAASLNKHNQCPSEKTMRRTCTVLKNALFSVDFEPADFGSSARMHKVHNLIDLRQCIIKTVELMTSDMLMNTWRKVGYRFGTCRAINGAHVEVY</sequence>
<dbReference type="EMBL" id="JAJSOF020000027">
    <property type="protein sequence ID" value="KAJ4433113.1"/>
    <property type="molecule type" value="Genomic_DNA"/>
</dbReference>
<proteinExistence type="predicted"/>
<reference evidence="1 2" key="1">
    <citation type="journal article" date="2022" name="Allergy">
        <title>Genome assembly and annotation of Periplaneta americana reveal a comprehensive cockroach allergen profile.</title>
        <authorList>
            <person name="Wang L."/>
            <person name="Xiong Q."/>
            <person name="Saelim N."/>
            <person name="Wang L."/>
            <person name="Nong W."/>
            <person name="Wan A.T."/>
            <person name="Shi M."/>
            <person name="Liu X."/>
            <person name="Cao Q."/>
            <person name="Hui J.H.L."/>
            <person name="Sookrung N."/>
            <person name="Leung T.F."/>
            <person name="Tungtrongchitr A."/>
            <person name="Tsui S.K.W."/>
        </authorList>
    </citation>
    <scope>NUCLEOTIDE SEQUENCE [LARGE SCALE GENOMIC DNA]</scope>
    <source>
        <strain evidence="1">PWHHKU_190912</strain>
    </source>
</reference>
<evidence type="ECO:0000313" key="2">
    <source>
        <dbReference type="Proteomes" id="UP001148838"/>
    </source>
</evidence>
<dbReference type="Proteomes" id="UP001148838">
    <property type="component" value="Unassembled WGS sequence"/>
</dbReference>
<organism evidence="1 2">
    <name type="scientific">Periplaneta americana</name>
    <name type="common">American cockroach</name>
    <name type="synonym">Blatta americana</name>
    <dbReference type="NCBI Taxonomy" id="6978"/>
    <lineage>
        <taxon>Eukaryota</taxon>
        <taxon>Metazoa</taxon>
        <taxon>Ecdysozoa</taxon>
        <taxon>Arthropoda</taxon>
        <taxon>Hexapoda</taxon>
        <taxon>Insecta</taxon>
        <taxon>Pterygota</taxon>
        <taxon>Neoptera</taxon>
        <taxon>Polyneoptera</taxon>
        <taxon>Dictyoptera</taxon>
        <taxon>Blattodea</taxon>
        <taxon>Blattoidea</taxon>
        <taxon>Blattidae</taxon>
        <taxon>Blattinae</taxon>
        <taxon>Periplaneta</taxon>
    </lineage>
</organism>
<protein>
    <submittedName>
        <fullName evidence="1">Uncharacterized protein</fullName>
    </submittedName>
</protein>